<evidence type="ECO:0000313" key="2">
    <source>
        <dbReference type="Proteomes" id="UP000243525"/>
    </source>
</evidence>
<proteinExistence type="predicted"/>
<organism evidence="1 2">
    <name type="scientific">Mangrovibacterium marinum</name>
    <dbReference type="NCBI Taxonomy" id="1639118"/>
    <lineage>
        <taxon>Bacteria</taxon>
        <taxon>Pseudomonadati</taxon>
        <taxon>Bacteroidota</taxon>
        <taxon>Bacteroidia</taxon>
        <taxon>Marinilabiliales</taxon>
        <taxon>Prolixibacteraceae</taxon>
        <taxon>Mangrovibacterium</taxon>
    </lineage>
</organism>
<accession>A0A2T5C0B4</accession>
<gene>
    <name evidence="1" type="ORF">C8N47_11152</name>
</gene>
<dbReference type="RefSeq" id="WP_107822743.1">
    <property type="nucleotide sequence ID" value="NZ_OY782574.1"/>
</dbReference>
<dbReference type="EMBL" id="QAAD01000011">
    <property type="protein sequence ID" value="PTN08012.1"/>
    <property type="molecule type" value="Genomic_DNA"/>
</dbReference>
<dbReference type="OrthoDB" id="1117826at2"/>
<dbReference type="AlphaFoldDB" id="A0A2T5C0B4"/>
<comment type="caution">
    <text evidence="1">The sequence shown here is derived from an EMBL/GenBank/DDBJ whole genome shotgun (WGS) entry which is preliminary data.</text>
</comment>
<protein>
    <submittedName>
        <fullName evidence="1">Uncharacterized protein</fullName>
    </submittedName>
</protein>
<reference evidence="1 2" key="1">
    <citation type="submission" date="2018-04" db="EMBL/GenBank/DDBJ databases">
        <title>Genomic Encyclopedia of Archaeal and Bacterial Type Strains, Phase II (KMG-II): from individual species to whole genera.</title>
        <authorList>
            <person name="Goeker M."/>
        </authorList>
    </citation>
    <scope>NUCLEOTIDE SEQUENCE [LARGE SCALE GENOMIC DNA]</scope>
    <source>
        <strain evidence="1 2">DSM 28823</strain>
    </source>
</reference>
<keyword evidence="2" id="KW-1185">Reference proteome</keyword>
<dbReference type="Proteomes" id="UP000243525">
    <property type="component" value="Unassembled WGS sequence"/>
</dbReference>
<evidence type="ECO:0000313" key="1">
    <source>
        <dbReference type="EMBL" id="PTN08012.1"/>
    </source>
</evidence>
<sequence>MQYLEAAIELKKLIRKVNHLQMQKETTVLSHKNAMFLFLNDKSLLEVTMKEFTNDFVNAVLDQHPETRAFVMTDMAAMDLKGQKLTYWLFKGYHRGMEKGMVYFQPIDELSLQKNGRLQFSNLEENIFLRHQAPAFEESSCNAMETEEQQEGEKSIVFLIGNMDENRLLYDIERLIVDTASNVQKHKSLAFKCILNISKFGGLPSNDFLERLNAIEKFTRQEVAAEYGNCRFSFELES</sequence>
<name>A0A2T5C0B4_9BACT</name>